<dbReference type="PANTHER" id="PTHR13935:SF106">
    <property type="entry name" value="ACHAETE-SCUTE COMPLEX PROTEIN T5-RELATED"/>
    <property type="match status" value="1"/>
</dbReference>
<evidence type="ECO:0000256" key="5">
    <source>
        <dbReference type="ARBA" id="ARBA00023242"/>
    </source>
</evidence>
<dbReference type="GO" id="GO:0000981">
    <property type="term" value="F:DNA-binding transcription factor activity, RNA polymerase II-specific"/>
    <property type="evidence" value="ECO:0007669"/>
    <property type="project" value="TreeGrafter"/>
</dbReference>
<dbReference type="Pfam" id="PF00010">
    <property type="entry name" value="HLH"/>
    <property type="match status" value="1"/>
</dbReference>
<reference evidence="7 8" key="1">
    <citation type="submission" date="2024-01" db="EMBL/GenBank/DDBJ databases">
        <title>The complete chloroplast genome sequence of Lithospermum erythrorhizon: insights into the phylogenetic relationship among Boraginaceae species and the maternal lineages of purple gromwells.</title>
        <authorList>
            <person name="Okada T."/>
            <person name="Watanabe K."/>
        </authorList>
    </citation>
    <scope>NUCLEOTIDE SEQUENCE [LARGE SCALE GENOMIC DNA]</scope>
</reference>
<keyword evidence="3" id="KW-0238">DNA-binding</keyword>
<dbReference type="SUPFAM" id="SSF47459">
    <property type="entry name" value="HLH, helix-loop-helix DNA-binding domain"/>
    <property type="match status" value="1"/>
</dbReference>
<keyword evidence="4" id="KW-0804">Transcription</keyword>
<dbReference type="Proteomes" id="UP001454036">
    <property type="component" value="Unassembled WGS sequence"/>
</dbReference>
<dbReference type="EMBL" id="BAABME010010115">
    <property type="protein sequence ID" value="GAA0176402.1"/>
    <property type="molecule type" value="Genomic_DNA"/>
</dbReference>
<protein>
    <submittedName>
        <fullName evidence="7">Basic helix-loop-helix transcription factor</fullName>
    </submittedName>
</protein>
<sequence length="235" mass="26699">MDWFDDTMNYQLPFFTETDQYDLLLQQSCPSPCQQQLDMLPRSTTLLTPPIFNLPQNTNMNFNHPEGNKHTDPMKMKISRREHEKKRREEMVGNYASLRSLLPLEYIKGKRSASDHILQSVGYIKELQTTIQKLTKKRDEVKQILPYKGKESDVGYNQSNVTIQPSMAGVDVLINTSIEGGVKLSKVLNILIIKGLSIISCNSVQVNGRLLHNIQTEVNGGGTIDPVELHQMLND</sequence>
<comment type="subcellular location">
    <subcellularLocation>
        <location evidence="1">Nucleus</location>
    </subcellularLocation>
</comment>
<comment type="caution">
    <text evidence="7">The sequence shown here is derived from an EMBL/GenBank/DDBJ whole genome shotgun (WGS) entry which is preliminary data.</text>
</comment>
<evidence type="ECO:0000259" key="6">
    <source>
        <dbReference type="PROSITE" id="PS50888"/>
    </source>
</evidence>
<evidence type="ECO:0000313" key="8">
    <source>
        <dbReference type="Proteomes" id="UP001454036"/>
    </source>
</evidence>
<evidence type="ECO:0000256" key="3">
    <source>
        <dbReference type="ARBA" id="ARBA00023125"/>
    </source>
</evidence>
<organism evidence="7 8">
    <name type="scientific">Lithospermum erythrorhizon</name>
    <name type="common">Purple gromwell</name>
    <name type="synonym">Lithospermum officinale var. erythrorhizon</name>
    <dbReference type="NCBI Taxonomy" id="34254"/>
    <lineage>
        <taxon>Eukaryota</taxon>
        <taxon>Viridiplantae</taxon>
        <taxon>Streptophyta</taxon>
        <taxon>Embryophyta</taxon>
        <taxon>Tracheophyta</taxon>
        <taxon>Spermatophyta</taxon>
        <taxon>Magnoliopsida</taxon>
        <taxon>eudicotyledons</taxon>
        <taxon>Gunneridae</taxon>
        <taxon>Pentapetalae</taxon>
        <taxon>asterids</taxon>
        <taxon>lamiids</taxon>
        <taxon>Boraginales</taxon>
        <taxon>Boraginaceae</taxon>
        <taxon>Boraginoideae</taxon>
        <taxon>Lithospermeae</taxon>
        <taxon>Lithospermum</taxon>
    </lineage>
</organism>
<dbReference type="CDD" id="cd18914">
    <property type="entry name" value="bHLH_AtORG2_like"/>
    <property type="match status" value="1"/>
</dbReference>
<dbReference type="InterPro" id="IPR011598">
    <property type="entry name" value="bHLH_dom"/>
</dbReference>
<dbReference type="InterPro" id="IPR036638">
    <property type="entry name" value="HLH_DNA-bd_sf"/>
</dbReference>
<keyword evidence="5" id="KW-0539">Nucleus</keyword>
<dbReference type="InterPro" id="IPR015660">
    <property type="entry name" value="MASH1/Ascl1a-like"/>
</dbReference>
<accession>A0AAV3RP99</accession>
<dbReference type="GO" id="GO:0090575">
    <property type="term" value="C:RNA polymerase II transcription regulator complex"/>
    <property type="evidence" value="ECO:0007669"/>
    <property type="project" value="TreeGrafter"/>
</dbReference>
<feature type="domain" description="BHLH" evidence="6">
    <location>
        <begin position="75"/>
        <end position="127"/>
    </location>
</feature>
<dbReference type="GO" id="GO:0046983">
    <property type="term" value="F:protein dimerization activity"/>
    <property type="evidence" value="ECO:0007669"/>
    <property type="project" value="InterPro"/>
</dbReference>
<evidence type="ECO:0000256" key="1">
    <source>
        <dbReference type="ARBA" id="ARBA00004123"/>
    </source>
</evidence>
<keyword evidence="2" id="KW-0805">Transcription regulation</keyword>
<proteinExistence type="predicted"/>
<dbReference type="PANTHER" id="PTHR13935">
    <property type="entry name" value="ACHAETE-SCUTE TRANSCRIPTION FACTOR-RELATED"/>
    <property type="match status" value="1"/>
</dbReference>
<dbReference type="Gene3D" id="4.10.280.10">
    <property type="entry name" value="Helix-loop-helix DNA-binding domain"/>
    <property type="match status" value="1"/>
</dbReference>
<evidence type="ECO:0000256" key="4">
    <source>
        <dbReference type="ARBA" id="ARBA00023163"/>
    </source>
</evidence>
<evidence type="ECO:0000313" key="7">
    <source>
        <dbReference type="EMBL" id="GAA0176402.1"/>
    </source>
</evidence>
<dbReference type="PROSITE" id="PS50888">
    <property type="entry name" value="BHLH"/>
    <property type="match status" value="1"/>
</dbReference>
<name>A0AAV3RP99_LITER</name>
<keyword evidence="8" id="KW-1185">Reference proteome</keyword>
<dbReference type="AlphaFoldDB" id="A0AAV3RP99"/>
<dbReference type="GO" id="GO:0000977">
    <property type="term" value="F:RNA polymerase II transcription regulatory region sequence-specific DNA binding"/>
    <property type="evidence" value="ECO:0007669"/>
    <property type="project" value="TreeGrafter"/>
</dbReference>
<evidence type="ECO:0000256" key="2">
    <source>
        <dbReference type="ARBA" id="ARBA00023015"/>
    </source>
</evidence>
<gene>
    <name evidence="7" type="ORF">LIER_29403</name>
</gene>